<protein>
    <submittedName>
        <fullName evidence="4">Uncharacterized protein</fullName>
    </submittedName>
</protein>
<dbReference type="Pfam" id="PF24672">
    <property type="entry name" value="DUF7654"/>
    <property type="match status" value="1"/>
</dbReference>
<dbReference type="RefSeq" id="WP_138068343.1">
    <property type="nucleotide sequence ID" value="NZ_LR594035.1"/>
</dbReference>
<feature type="transmembrane region" description="Helical" evidence="1">
    <location>
        <begin position="218"/>
        <end position="233"/>
    </location>
</feature>
<dbReference type="AlphaFoldDB" id="A0A4U9Y377"/>
<feature type="domain" description="DUF7657" evidence="3">
    <location>
        <begin position="86"/>
        <end position="447"/>
    </location>
</feature>
<keyword evidence="1" id="KW-1133">Transmembrane helix</keyword>
<reference evidence="4 5" key="1">
    <citation type="submission" date="2019-05" db="EMBL/GenBank/DDBJ databases">
        <authorList>
            <consortium name="Pathogen Informatics"/>
        </authorList>
    </citation>
    <scope>NUCLEOTIDE SEQUENCE [LARGE SCALE GENOMIC DNA]</scope>
    <source>
        <strain evidence="4 5">NCTC5385</strain>
    </source>
</reference>
<name>A0A4U9Y377_9STRE</name>
<feature type="transmembrane region" description="Helical" evidence="1">
    <location>
        <begin position="293"/>
        <end position="312"/>
    </location>
</feature>
<feature type="transmembrane region" description="Helical" evidence="1">
    <location>
        <begin position="266"/>
        <end position="283"/>
    </location>
</feature>
<evidence type="ECO:0000259" key="3">
    <source>
        <dbReference type="Pfam" id="PF24677"/>
    </source>
</evidence>
<keyword evidence="1" id="KW-0472">Membrane</keyword>
<feature type="transmembrane region" description="Helical" evidence="1">
    <location>
        <begin position="394"/>
        <end position="416"/>
    </location>
</feature>
<organism evidence="4 5">
    <name type="scientific">Streptococcus pseudoporcinus</name>
    <dbReference type="NCBI Taxonomy" id="361101"/>
    <lineage>
        <taxon>Bacteria</taxon>
        <taxon>Bacillati</taxon>
        <taxon>Bacillota</taxon>
        <taxon>Bacilli</taxon>
        <taxon>Lactobacillales</taxon>
        <taxon>Streptococcaceae</taxon>
        <taxon>Streptococcus</taxon>
    </lineage>
</organism>
<dbReference type="Proteomes" id="UP000304914">
    <property type="component" value="Chromosome"/>
</dbReference>
<evidence type="ECO:0000313" key="5">
    <source>
        <dbReference type="Proteomes" id="UP000304914"/>
    </source>
</evidence>
<accession>A0A4U9Y377</accession>
<proteinExistence type="predicted"/>
<keyword evidence="1" id="KW-0812">Transmembrane</keyword>
<dbReference type="EMBL" id="LR594035">
    <property type="protein sequence ID" value="VTS21050.1"/>
    <property type="molecule type" value="Genomic_DNA"/>
</dbReference>
<feature type="transmembrane region" description="Helical" evidence="1">
    <location>
        <begin position="191"/>
        <end position="212"/>
    </location>
</feature>
<feature type="transmembrane region" description="Helical" evidence="1">
    <location>
        <begin position="462"/>
        <end position="480"/>
    </location>
</feature>
<dbReference type="Pfam" id="PF24677">
    <property type="entry name" value="DUF7657"/>
    <property type="match status" value="1"/>
</dbReference>
<dbReference type="InterPro" id="IPR056071">
    <property type="entry name" value="DUF7654"/>
</dbReference>
<feature type="transmembrane region" description="Helical" evidence="1">
    <location>
        <begin position="492"/>
        <end position="510"/>
    </location>
</feature>
<gene>
    <name evidence="4" type="ORF">NCTC5385_00956</name>
</gene>
<feature type="transmembrane region" description="Helical" evidence="1">
    <location>
        <begin position="242"/>
        <end position="260"/>
    </location>
</feature>
<evidence type="ECO:0000313" key="4">
    <source>
        <dbReference type="EMBL" id="VTS21050.1"/>
    </source>
</evidence>
<evidence type="ECO:0000256" key="1">
    <source>
        <dbReference type="SAM" id="Phobius"/>
    </source>
</evidence>
<sequence>MNKGYQTIKLGIHKMIKFRYLIALVCLFIGVFFQLHGSSLSNWNNFGVSETTANSRQKTINQFSVTGKKGTVDIPAELKNWVSLTPREDGTLVGVPRMIRTDEWMVQTPYFISQANTGNHLINTHYGLSGQNMILAYNAPVKDLSVIGKPANWGFIFLGSAYGLSWYWCFKIIFMLLLAFEFSMIITKKNLFISLIGSLWITFTPATQWWFMQHLGDVVFNSLAIMVFIYHYFRSSKLYQKIAFAGLLAMSIVGFVLIIYPAFQVPFAYLILFFFSIVFAKALKQKEVRKSDYLIMVVSLLVSFSIIGYSLLESKEAIKLVLNTVYPGHRVSTGGELSWQRVSDIFSTLILPFKIPSIGNQVEAASSINFLFIIIFLLPVTIKKKDLGKNRFQLLTLLYSLFLAFYAIVGMPKIFAKLSLFSYVTSGRAWQSLAVISVFVSIWYISYLWNQAYQSISKLKRVILAVLSITGIFLVTYVTIKNGDYQGYIGTKYILVISLFLLLVLVSILYKKRLLLALTLLPLIVGSGMTVNPTVKGLKSVESKKLTVKLKKMIRKDPYSYWISEGILYNYPQMFGAHTLNSVRFYPDKKLMEKIDPNRNSENAWNRYAHIQVFLTPSKTRMEAPVPDVLNLQLNVNEVDRLNVRYLLTQRNLEEVFGKKMVKVYGPDLDGNRIYMYNK</sequence>
<feature type="domain" description="DUF7654" evidence="2">
    <location>
        <begin position="541"/>
        <end position="677"/>
    </location>
</feature>
<feature type="transmembrane region" description="Helical" evidence="1">
    <location>
        <begin position="364"/>
        <end position="382"/>
    </location>
</feature>
<feature type="transmembrane region" description="Helical" evidence="1">
    <location>
        <begin position="428"/>
        <end position="450"/>
    </location>
</feature>
<dbReference type="InterPro" id="IPR056074">
    <property type="entry name" value="DUF7657"/>
</dbReference>
<feature type="transmembrane region" description="Helical" evidence="1">
    <location>
        <begin position="515"/>
        <end position="535"/>
    </location>
</feature>
<evidence type="ECO:0000259" key="2">
    <source>
        <dbReference type="Pfam" id="PF24672"/>
    </source>
</evidence>
<feature type="transmembrane region" description="Helical" evidence="1">
    <location>
        <begin position="20"/>
        <end position="37"/>
    </location>
</feature>
<feature type="transmembrane region" description="Helical" evidence="1">
    <location>
        <begin position="153"/>
        <end position="179"/>
    </location>
</feature>